<organism evidence="1 2">
    <name type="scientific">Candidatus Taylorbacteria bacterium RIFCSPHIGHO2_02_FULL_43_32b</name>
    <dbReference type="NCBI Taxonomy" id="1802306"/>
    <lineage>
        <taxon>Bacteria</taxon>
        <taxon>Candidatus Tayloriibacteriota</taxon>
    </lineage>
</organism>
<evidence type="ECO:0000313" key="1">
    <source>
        <dbReference type="EMBL" id="OHA22896.1"/>
    </source>
</evidence>
<name>A0A1G2MG66_9BACT</name>
<dbReference type="AlphaFoldDB" id="A0A1G2MG66"/>
<comment type="caution">
    <text evidence="1">The sequence shown here is derived from an EMBL/GenBank/DDBJ whole genome shotgun (WGS) entry which is preliminary data.</text>
</comment>
<proteinExistence type="predicted"/>
<evidence type="ECO:0008006" key="3">
    <source>
        <dbReference type="Google" id="ProtNLM"/>
    </source>
</evidence>
<dbReference type="SUPFAM" id="SSF48452">
    <property type="entry name" value="TPR-like"/>
    <property type="match status" value="1"/>
</dbReference>
<dbReference type="Proteomes" id="UP000177130">
    <property type="component" value="Unassembled WGS sequence"/>
</dbReference>
<dbReference type="InterPro" id="IPR011990">
    <property type="entry name" value="TPR-like_helical_dom_sf"/>
</dbReference>
<dbReference type="Gene3D" id="1.25.40.10">
    <property type="entry name" value="Tetratricopeptide repeat domain"/>
    <property type="match status" value="1"/>
</dbReference>
<gene>
    <name evidence="1" type="ORF">A3C72_01630</name>
</gene>
<evidence type="ECO:0000313" key="2">
    <source>
        <dbReference type="Proteomes" id="UP000177130"/>
    </source>
</evidence>
<dbReference type="InterPro" id="IPR006994">
    <property type="entry name" value="TCF25/Rqc1"/>
</dbReference>
<protein>
    <recommendedName>
        <fullName evidence="3">Tetratricopeptide repeat protein</fullName>
    </recommendedName>
</protein>
<accession>A0A1G2MG66</accession>
<sequence length="407" mass="46634">MKKANTQRKNNLNMFEHTTPFEARLALFLESFKGTGHLSVDDIKDIVWNAHDNNLLSRMVFMITDDNPKVGLQKIMDILNEAWNNFPHRELNGLAPRDMVLRLADDQDFEAHSRRDFFDIFADRFPKETKLCPTRDNEWECQYPANIQGMREQLLEMNEPVSEMEDVSASVEMARGMLEPLRLIAARDYLDQEPFLFDAAVICSKAAFENGDTNAARKYLESAIEKAKTLFPSKFVQGKDILPWHFADNRPLLLLLGEYATFVESVEGPLSAIPHYEELIALNPNDNQGIRGFLATAYLKTNRLEELLVLDGKYPDDMVAELAVGALLAVYKLGNLESASKRIKKMRKHWAHVFQEILKTDHPKPELLSGRVRVGGDDEAWLYWEDQGTYWMATPGAREFIREHSVA</sequence>
<dbReference type="EMBL" id="MHRK01000046">
    <property type="protein sequence ID" value="OHA22896.1"/>
    <property type="molecule type" value="Genomic_DNA"/>
</dbReference>
<dbReference type="Pfam" id="PF04910">
    <property type="entry name" value="Tcf25"/>
    <property type="match status" value="1"/>
</dbReference>
<reference evidence="1 2" key="1">
    <citation type="journal article" date="2016" name="Nat. Commun.">
        <title>Thousands of microbial genomes shed light on interconnected biogeochemical processes in an aquifer system.</title>
        <authorList>
            <person name="Anantharaman K."/>
            <person name="Brown C.T."/>
            <person name="Hug L.A."/>
            <person name="Sharon I."/>
            <person name="Castelle C.J."/>
            <person name="Probst A.J."/>
            <person name="Thomas B.C."/>
            <person name="Singh A."/>
            <person name="Wilkins M.J."/>
            <person name="Karaoz U."/>
            <person name="Brodie E.L."/>
            <person name="Williams K.H."/>
            <person name="Hubbard S.S."/>
            <person name="Banfield J.F."/>
        </authorList>
    </citation>
    <scope>NUCLEOTIDE SEQUENCE [LARGE SCALE GENOMIC DNA]</scope>
</reference>